<dbReference type="GO" id="GO:0046872">
    <property type="term" value="F:metal ion binding"/>
    <property type="evidence" value="ECO:0007669"/>
    <property type="project" value="UniProtKB-KW"/>
</dbReference>
<reference evidence="13 14" key="1">
    <citation type="submission" date="2016-08" db="EMBL/GenBank/DDBJ databases">
        <title>Evolution of the type three secretion system and type three effector repertoires in Xanthomonas.</title>
        <authorList>
            <person name="Merda D."/>
            <person name="Briand M."/>
            <person name="Bosis E."/>
            <person name="Rousseau C."/>
            <person name="Portier P."/>
            <person name="Jacques M.-A."/>
            <person name="Fischer-Le Saux M."/>
        </authorList>
    </citation>
    <scope>NUCLEOTIDE SEQUENCE [LARGE SCALE GENOMIC DNA]</scope>
    <source>
        <strain evidence="13 14">CFBP 4691</strain>
    </source>
</reference>
<evidence type="ECO:0000256" key="4">
    <source>
        <dbReference type="ARBA" id="ARBA00016337"/>
    </source>
</evidence>
<dbReference type="InterPro" id="IPR024932">
    <property type="entry name" value="ApbE"/>
</dbReference>
<comment type="catalytic activity">
    <reaction evidence="11">
        <text>L-threonyl-[protein] + FAD = FMN-L-threonyl-[protein] + AMP + H(+)</text>
        <dbReference type="Rhea" id="RHEA:36847"/>
        <dbReference type="Rhea" id="RHEA-COMP:11060"/>
        <dbReference type="Rhea" id="RHEA-COMP:11061"/>
        <dbReference type="ChEBI" id="CHEBI:15378"/>
        <dbReference type="ChEBI" id="CHEBI:30013"/>
        <dbReference type="ChEBI" id="CHEBI:57692"/>
        <dbReference type="ChEBI" id="CHEBI:74257"/>
        <dbReference type="ChEBI" id="CHEBI:456215"/>
        <dbReference type="EC" id="2.7.1.180"/>
    </reaction>
</comment>
<keyword evidence="7" id="KW-0479">Metal-binding</keyword>
<comment type="cofactor">
    <cofactor evidence="1">
        <name>Mg(2+)</name>
        <dbReference type="ChEBI" id="CHEBI:18420"/>
    </cofactor>
</comment>
<evidence type="ECO:0000256" key="3">
    <source>
        <dbReference type="ARBA" id="ARBA00011955"/>
    </source>
</evidence>
<dbReference type="Pfam" id="PF02424">
    <property type="entry name" value="ApbE"/>
    <property type="match status" value="1"/>
</dbReference>
<evidence type="ECO:0000256" key="12">
    <source>
        <dbReference type="SAM" id="MobiDB-lite"/>
    </source>
</evidence>
<dbReference type="EMBL" id="MIGX01000030">
    <property type="protein sequence ID" value="PPT91277.1"/>
    <property type="molecule type" value="Genomic_DNA"/>
</dbReference>
<keyword evidence="8" id="KW-0274">FAD</keyword>
<evidence type="ECO:0000313" key="13">
    <source>
        <dbReference type="EMBL" id="PPT91277.1"/>
    </source>
</evidence>
<name>A0A2S6ZG82_9XANT</name>
<feature type="region of interest" description="Disordered" evidence="12">
    <location>
        <begin position="210"/>
        <end position="229"/>
    </location>
</feature>
<evidence type="ECO:0000256" key="8">
    <source>
        <dbReference type="ARBA" id="ARBA00022827"/>
    </source>
</evidence>
<evidence type="ECO:0000256" key="1">
    <source>
        <dbReference type="ARBA" id="ARBA00001946"/>
    </source>
</evidence>
<evidence type="ECO:0000256" key="7">
    <source>
        <dbReference type="ARBA" id="ARBA00022723"/>
    </source>
</evidence>
<proteinExistence type="inferred from homology"/>
<protein>
    <recommendedName>
        <fullName evidence="4">FAD:protein FMN transferase</fullName>
        <ecNumber evidence="3">2.7.1.180</ecNumber>
    </recommendedName>
    <alternativeName>
        <fullName evidence="10">Flavin transferase</fullName>
    </alternativeName>
</protein>
<dbReference type="GO" id="GO:0016740">
    <property type="term" value="F:transferase activity"/>
    <property type="evidence" value="ECO:0007669"/>
    <property type="project" value="UniProtKB-KW"/>
</dbReference>
<sequence length="285" mass="29919">MRSSCATPEREDIRRCKPLLGTFVEIRVPAGCQAAADLAFAQIAHVHARMSFHQEDSDLAALRRAPPGSAVQVDPDTVEVLALAKALHRRSSGLFDVAVGARLVASGFLPRPPGIDLRRMRGTTADLEIVGCDRVACRRGLLIDLGGIAKGFAVDRAIACLRQAGIVRAVVNAGGDLRVLGHAQVHLRGGKQAIDGVVELHDSAIASSSNLHQRRPYRGREHSPHLDGRGRPVLSAGAVSVVAPCCVLADAMTKIALQAPALADAMLASHGGFVVRQAPPPGLAA</sequence>
<evidence type="ECO:0000256" key="6">
    <source>
        <dbReference type="ARBA" id="ARBA00022679"/>
    </source>
</evidence>
<feature type="compositionally biased region" description="Basic and acidic residues" evidence="12">
    <location>
        <begin position="218"/>
        <end position="229"/>
    </location>
</feature>
<dbReference type="Gene3D" id="3.10.520.10">
    <property type="entry name" value="ApbE-like domains"/>
    <property type="match status" value="1"/>
</dbReference>
<evidence type="ECO:0000256" key="11">
    <source>
        <dbReference type="ARBA" id="ARBA00048540"/>
    </source>
</evidence>
<dbReference type="PANTHER" id="PTHR30040">
    <property type="entry name" value="THIAMINE BIOSYNTHESIS LIPOPROTEIN APBE"/>
    <property type="match status" value="1"/>
</dbReference>
<evidence type="ECO:0000256" key="5">
    <source>
        <dbReference type="ARBA" id="ARBA00022630"/>
    </source>
</evidence>
<dbReference type="AlphaFoldDB" id="A0A2S6ZG82"/>
<dbReference type="OrthoDB" id="9778595at2"/>
<evidence type="ECO:0000256" key="2">
    <source>
        <dbReference type="ARBA" id="ARBA00008282"/>
    </source>
</evidence>
<keyword evidence="9" id="KW-0460">Magnesium</keyword>
<dbReference type="PANTHER" id="PTHR30040:SF2">
    <property type="entry name" value="FAD:PROTEIN FMN TRANSFERASE"/>
    <property type="match status" value="1"/>
</dbReference>
<keyword evidence="14" id="KW-1185">Reference proteome</keyword>
<evidence type="ECO:0000256" key="9">
    <source>
        <dbReference type="ARBA" id="ARBA00022842"/>
    </source>
</evidence>
<dbReference type="Proteomes" id="UP000239898">
    <property type="component" value="Unassembled WGS sequence"/>
</dbReference>
<dbReference type="RefSeq" id="WP_128419995.1">
    <property type="nucleotide sequence ID" value="NZ_CP049017.1"/>
</dbReference>
<keyword evidence="6" id="KW-0808">Transferase</keyword>
<organism evidence="13 14">
    <name type="scientific">Xanthomonas theicola</name>
    <dbReference type="NCBI Taxonomy" id="56464"/>
    <lineage>
        <taxon>Bacteria</taxon>
        <taxon>Pseudomonadati</taxon>
        <taxon>Pseudomonadota</taxon>
        <taxon>Gammaproteobacteria</taxon>
        <taxon>Lysobacterales</taxon>
        <taxon>Lysobacteraceae</taxon>
        <taxon>Xanthomonas</taxon>
    </lineage>
</organism>
<comment type="similarity">
    <text evidence="2">Belongs to the ApbE family.</text>
</comment>
<evidence type="ECO:0000256" key="10">
    <source>
        <dbReference type="ARBA" id="ARBA00031306"/>
    </source>
</evidence>
<gene>
    <name evidence="13" type="ORF">XthCFBP4691_08365</name>
</gene>
<dbReference type="EC" id="2.7.1.180" evidence="3"/>
<comment type="caution">
    <text evidence="13">The sequence shown here is derived from an EMBL/GenBank/DDBJ whole genome shotgun (WGS) entry which is preliminary data.</text>
</comment>
<dbReference type="InterPro" id="IPR003374">
    <property type="entry name" value="ApbE-like_sf"/>
</dbReference>
<dbReference type="SUPFAM" id="SSF143631">
    <property type="entry name" value="ApbE-like"/>
    <property type="match status" value="1"/>
</dbReference>
<accession>A0A2S6ZG82</accession>
<evidence type="ECO:0000313" key="14">
    <source>
        <dbReference type="Proteomes" id="UP000239898"/>
    </source>
</evidence>
<keyword evidence="5" id="KW-0285">Flavoprotein</keyword>